<dbReference type="AlphaFoldDB" id="A0AAV1ZYV5"/>
<dbReference type="PRINTS" id="PR00385">
    <property type="entry name" value="P450"/>
</dbReference>
<protein>
    <recommendedName>
        <fullName evidence="14">Cytochrome P450</fullName>
    </recommendedName>
</protein>
<keyword evidence="11" id="KW-0812">Transmembrane</keyword>
<keyword evidence="5" id="KW-0256">Endoplasmic reticulum</keyword>
<dbReference type="InterPro" id="IPR001128">
    <property type="entry name" value="Cyt_P450"/>
</dbReference>
<keyword evidence="8 11" id="KW-0472">Membrane</keyword>
<dbReference type="PRINTS" id="PR00463">
    <property type="entry name" value="EP450I"/>
</dbReference>
<feature type="binding site" description="axial binding residue" evidence="9">
    <location>
        <position position="456"/>
    </location>
    <ligand>
        <name>heme</name>
        <dbReference type="ChEBI" id="CHEBI:30413"/>
    </ligand>
    <ligandPart>
        <name>Fe</name>
        <dbReference type="ChEBI" id="CHEBI:18248"/>
    </ligandPart>
</feature>
<dbReference type="GO" id="GO:0005506">
    <property type="term" value="F:iron ion binding"/>
    <property type="evidence" value="ECO:0007669"/>
    <property type="project" value="InterPro"/>
</dbReference>
<comment type="caution">
    <text evidence="12">The sequence shown here is derived from an EMBL/GenBank/DDBJ whole genome shotgun (WGS) entry which is preliminary data.</text>
</comment>
<evidence type="ECO:0000256" key="3">
    <source>
        <dbReference type="ARBA" id="ARBA00010617"/>
    </source>
</evidence>
<dbReference type="SUPFAM" id="SSF48264">
    <property type="entry name" value="Cytochrome P450"/>
    <property type="match status" value="1"/>
</dbReference>
<dbReference type="InterPro" id="IPR002401">
    <property type="entry name" value="Cyt_P450_E_grp-I"/>
</dbReference>
<dbReference type="PANTHER" id="PTHR24291:SF189">
    <property type="entry name" value="CYTOCHROME P450 4C3-RELATED"/>
    <property type="match status" value="1"/>
</dbReference>
<name>A0AAV1ZYV5_9ARAC</name>
<gene>
    <name evidence="12" type="ORF">LARSCL_LOCUS8226</name>
</gene>
<evidence type="ECO:0008006" key="14">
    <source>
        <dbReference type="Google" id="ProtNLM"/>
    </source>
</evidence>
<dbReference type="EMBL" id="CAXIEN010000086">
    <property type="protein sequence ID" value="CAL1275671.1"/>
    <property type="molecule type" value="Genomic_DNA"/>
</dbReference>
<evidence type="ECO:0000256" key="2">
    <source>
        <dbReference type="ARBA" id="ARBA00004586"/>
    </source>
</evidence>
<comment type="similarity">
    <text evidence="3 10">Belongs to the cytochrome P450 family.</text>
</comment>
<organism evidence="12 13">
    <name type="scientific">Larinioides sclopetarius</name>
    <dbReference type="NCBI Taxonomy" id="280406"/>
    <lineage>
        <taxon>Eukaryota</taxon>
        <taxon>Metazoa</taxon>
        <taxon>Ecdysozoa</taxon>
        <taxon>Arthropoda</taxon>
        <taxon>Chelicerata</taxon>
        <taxon>Arachnida</taxon>
        <taxon>Araneae</taxon>
        <taxon>Araneomorphae</taxon>
        <taxon>Entelegynae</taxon>
        <taxon>Araneoidea</taxon>
        <taxon>Araneidae</taxon>
        <taxon>Larinioides</taxon>
    </lineage>
</organism>
<keyword evidence="4 9" id="KW-0349">Heme</keyword>
<proteinExistence type="inferred from homology"/>
<evidence type="ECO:0000256" key="11">
    <source>
        <dbReference type="SAM" id="Phobius"/>
    </source>
</evidence>
<evidence type="ECO:0000256" key="9">
    <source>
        <dbReference type="PIRSR" id="PIRSR602401-1"/>
    </source>
</evidence>
<sequence>MLSSVVIVTIVILLAMFMVLMNYLFWRRKFSRLMPGKQPGFFDLLGNLSELPLTEKSRNGLSINVFLLQMLCGFSKLFEKQKLFCVWFFCSPVIILTKAEAVEAVLSDPKIIEKSWFYSWLRPILGYGLVTSGNGKWKSRRKLLNPCFHSEILRDFMAVMNTQTRILVSRLQKETSKDSIDIVVPLSLCTLDVICETILGVSISAQERAINEFSQFVESIHRGMELVVERMGNCLYWSDFIYSFTAQGKEMRKYIKIGEDFTRSVIQKRKEKYLRGDMKIGESKRSSLMDVLMEHHLQTKDFSEEDIREELITFLIAGHDTTATSITWALYLIGLHPDVQAKIHKELDLVFGDDLERPVTMDDIKNLKYLECVFKESDRLYPAAPFFARDLSDDANISGYFIPKGSTCLVLSHYLHRDEDVFPNAEVFDPYRFLPGNSTNRHHYSYVPFSAGPRNCIGQRFATMEMKVIVSSLLRQFIVESLDPRDVVLPSLKIHLKPSGPVRLRIRSRYSKA</sequence>
<dbReference type="Pfam" id="PF00067">
    <property type="entry name" value="p450"/>
    <property type="match status" value="1"/>
</dbReference>
<dbReference type="GO" id="GO:0016705">
    <property type="term" value="F:oxidoreductase activity, acting on paired donors, with incorporation or reduction of molecular oxygen"/>
    <property type="evidence" value="ECO:0007669"/>
    <property type="project" value="InterPro"/>
</dbReference>
<dbReference type="Gene3D" id="1.10.630.10">
    <property type="entry name" value="Cytochrome P450"/>
    <property type="match status" value="1"/>
</dbReference>
<accession>A0AAV1ZYV5</accession>
<dbReference type="Proteomes" id="UP001497382">
    <property type="component" value="Unassembled WGS sequence"/>
</dbReference>
<feature type="transmembrane region" description="Helical" evidence="11">
    <location>
        <begin position="6"/>
        <end position="26"/>
    </location>
</feature>
<keyword evidence="9 10" id="KW-0479">Metal-binding</keyword>
<evidence type="ECO:0000256" key="5">
    <source>
        <dbReference type="ARBA" id="ARBA00022824"/>
    </source>
</evidence>
<evidence type="ECO:0000256" key="6">
    <source>
        <dbReference type="ARBA" id="ARBA00023004"/>
    </source>
</evidence>
<keyword evidence="10" id="KW-0560">Oxidoreductase</keyword>
<evidence type="ECO:0000313" key="13">
    <source>
        <dbReference type="Proteomes" id="UP001497382"/>
    </source>
</evidence>
<dbReference type="InterPro" id="IPR036396">
    <property type="entry name" value="Cyt_P450_sf"/>
</dbReference>
<comment type="subcellular location">
    <subcellularLocation>
        <location evidence="2">Endoplasmic reticulum membrane</location>
    </subcellularLocation>
</comment>
<keyword evidence="13" id="KW-1185">Reference proteome</keyword>
<keyword evidence="11" id="KW-1133">Transmembrane helix</keyword>
<keyword evidence="7 10" id="KW-0503">Monooxygenase</keyword>
<evidence type="ECO:0000313" key="12">
    <source>
        <dbReference type="EMBL" id="CAL1275671.1"/>
    </source>
</evidence>
<dbReference type="GO" id="GO:0004497">
    <property type="term" value="F:monooxygenase activity"/>
    <property type="evidence" value="ECO:0007669"/>
    <property type="project" value="UniProtKB-KW"/>
</dbReference>
<comment type="cofactor">
    <cofactor evidence="1 9">
        <name>heme</name>
        <dbReference type="ChEBI" id="CHEBI:30413"/>
    </cofactor>
</comment>
<dbReference type="InterPro" id="IPR050196">
    <property type="entry name" value="Cytochrome_P450_Monoox"/>
</dbReference>
<evidence type="ECO:0000256" key="7">
    <source>
        <dbReference type="ARBA" id="ARBA00023033"/>
    </source>
</evidence>
<evidence type="ECO:0000256" key="1">
    <source>
        <dbReference type="ARBA" id="ARBA00001971"/>
    </source>
</evidence>
<dbReference type="PROSITE" id="PS00086">
    <property type="entry name" value="CYTOCHROME_P450"/>
    <property type="match status" value="1"/>
</dbReference>
<dbReference type="GO" id="GO:0020037">
    <property type="term" value="F:heme binding"/>
    <property type="evidence" value="ECO:0007669"/>
    <property type="project" value="InterPro"/>
</dbReference>
<reference evidence="12 13" key="1">
    <citation type="submission" date="2024-04" db="EMBL/GenBank/DDBJ databases">
        <authorList>
            <person name="Rising A."/>
            <person name="Reimegard J."/>
            <person name="Sonavane S."/>
            <person name="Akerstrom W."/>
            <person name="Nylinder S."/>
            <person name="Hedman E."/>
            <person name="Kallberg Y."/>
        </authorList>
    </citation>
    <scope>NUCLEOTIDE SEQUENCE [LARGE SCALE GENOMIC DNA]</scope>
</reference>
<evidence type="ECO:0000256" key="4">
    <source>
        <dbReference type="ARBA" id="ARBA00022617"/>
    </source>
</evidence>
<evidence type="ECO:0000256" key="8">
    <source>
        <dbReference type="ARBA" id="ARBA00023136"/>
    </source>
</evidence>
<evidence type="ECO:0000256" key="10">
    <source>
        <dbReference type="RuleBase" id="RU000461"/>
    </source>
</evidence>
<keyword evidence="6 9" id="KW-0408">Iron</keyword>
<dbReference type="PANTHER" id="PTHR24291">
    <property type="entry name" value="CYTOCHROME P450 FAMILY 4"/>
    <property type="match status" value="1"/>
</dbReference>
<dbReference type="GO" id="GO:0005789">
    <property type="term" value="C:endoplasmic reticulum membrane"/>
    <property type="evidence" value="ECO:0007669"/>
    <property type="project" value="UniProtKB-SubCell"/>
</dbReference>
<dbReference type="InterPro" id="IPR017972">
    <property type="entry name" value="Cyt_P450_CS"/>
</dbReference>